<dbReference type="Pfam" id="PF00156">
    <property type="entry name" value="Pribosyltran"/>
    <property type="match status" value="1"/>
</dbReference>
<dbReference type="InterPro" id="IPR029057">
    <property type="entry name" value="PRTase-like"/>
</dbReference>
<dbReference type="CDD" id="cd06223">
    <property type="entry name" value="PRTases_typeI"/>
    <property type="match status" value="1"/>
</dbReference>
<feature type="region of interest" description="Disordered" evidence="2">
    <location>
        <begin position="124"/>
        <end position="144"/>
    </location>
</feature>
<protein>
    <submittedName>
        <fullName evidence="4">Putative amidophosphoribosyltransferase</fullName>
    </submittedName>
</protein>
<accession>A0A7W7PJG5</accession>
<dbReference type="PANTHER" id="PTHR47505">
    <property type="entry name" value="DNA UTILIZATION PROTEIN YHGH"/>
    <property type="match status" value="1"/>
</dbReference>
<organism evidence="4 5">
    <name type="scientific">Streptomyces olivoverticillatus</name>
    <dbReference type="NCBI Taxonomy" id="66427"/>
    <lineage>
        <taxon>Bacteria</taxon>
        <taxon>Bacillati</taxon>
        <taxon>Actinomycetota</taxon>
        <taxon>Actinomycetes</taxon>
        <taxon>Kitasatosporales</taxon>
        <taxon>Streptomycetaceae</taxon>
        <taxon>Streptomyces</taxon>
    </lineage>
</organism>
<evidence type="ECO:0000313" key="5">
    <source>
        <dbReference type="Proteomes" id="UP000556084"/>
    </source>
</evidence>
<comment type="caution">
    <text evidence="4">The sequence shown here is derived from an EMBL/GenBank/DDBJ whole genome shotgun (WGS) entry which is preliminary data.</text>
</comment>
<dbReference type="InterPro" id="IPR051910">
    <property type="entry name" value="ComF/GntX_DNA_util-trans"/>
</dbReference>
<keyword evidence="4" id="KW-0808">Transferase</keyword>
<dbReference type="InterPro" id="IPR000836">
    <property type="entry name" value="PRTase_dom"/>
</dbReference>
<dbReference type="EMBL" id="JACHJH010000002">
    <property type="protein sequence ID" value="MBB4892099.1"/>
    <property type="molecule type" value="Genomic_DNA"/>
</dbReference>
<dbReference type="Gene3D" id="3.40.50.2020">
    <property type="match status" value="1"/>
</dbReference>
<evidence type="ECO:0000256" key="2">
    <source>
        <dbReference type="SAM" id="MobiDB-lite"/>
    </source>
</evidence>
<evidence type="ECO:0000259" key="3">
    <source>
        <dbReference type="Pfam" id="PF00156"/>
    </source>
</evidence>
<feature type="domain" description="Phosphoribosyltransferase" evidence="3">
    <location>
        <begin position="79"/>
        <end position="119"/>
    </location>
</feature>
<dbReference type="AlphaFoldDB" id="A0A7W7PJG5"/>
<gene>
    <name evidence="4" type="ORF">FHS39_001110</name>
</gene>
<keyword evidence="4" id="KW-0328">Glycosyltransferase</keyword>
<dbReference type="Proteomes" id="UP000556084">
    <property type="component" value="Unassembled WGS sequence"/>
</dbReference>
<dbReference type="SUPFAM" id="SSF53271">
    <property type="entry name" value="PRTase-like"/>
    <property type="match status" value="1"/>
</dbReference>
<evidence type="ECO:0000313" key="4">
    <source>
        <dbReference type="EMBL" id="MBB4892099.1"/>
    </source>
</evidence>
<reference evidence="4 5" key="1">
    <citation type="submission" date="2020-08" db="EMBL/GenBank/DDBJ databases">
        <title>Genomic Encyclopedia of Type Strains, Phase III (KMG-III): the genomes of soil and plant-associated and newly described type strains.</title>
        <authorList>
            <person name="Whitman W."/>
        </authorList>
    </citation>
    <scope>NUCLEOTIDE SEQUENCE [LARGE SCALE GENOMIC DNA]</scope>
    <source>
        <strain evidence="4 5">CECT 3266</strain>
    </source>
</reference>
<comment type="similarity">
    <text evidence="1">Belongs to the ComF/GntX family.</text>
</comment>
<dbReference type="PANTHER" id="PTHR47505:SF1">
    <property type="entry name" value="DNA UTILIZATION PROTEIN YHGH"/>
    <property type="match status" value="1"/>
</dbReference>
<dbReference type="GO" id="GO:0016757">
    <property type="term" value="F:glycosyltransferase activity"/>
    <property type="evidence" value="ECO:0007669"/>
    <property type="project" value="UniProtKB-KW"/>
</dbReference>
<keyword evidence="5" id="KW-1185">Reference proteome</keyword>
<proteinExistence type="inferred from homology"/>
<name>A0A7W7PJG5_9ACTN</name>
<sequence>MPVPSARYAVAGRGHDAGRRVAWAAAGVLRGAGFPVRVAAVLRLRRAVADQSGLDARQRRLNVAGAMGVARGAERLWRQGEPVVLVDDLMTTGATLAEAARAVSGAGGPVVGAAVVAAPWRTFEKRSEPTGKAQRSIGKRQENT</sequence>
<dbReference type="RefSeq" id="WP_425507739.1">
    <property type="nucleotide sequence ID" value="NZ_JACHJH010000002.1"/>
</dbReference>
<evidence type="ECO:0000256" key="1">
    <source>
        <dbReference type="ARBA" id="ARBA00008007"/>
    </source>
</evidence>